<reference evidence="12" key="1">
    <citation type="submission" date="2025-08" db="UniProtKB">
        <authorList>
            <consortium name="RefSeq"/>
        </authorList>
    </citation>
    <scope>IDENTIFICATION</scope>
    <source>
        <tissue evidence="12">Fruit stalk</tissue>
    </source>
</reference>
<dbReference type="Pfam" id="PF00067">
    <property type="entry name" value="p450"/>
    <property type="match status" value="1"/>
</dbReference>
<protein>
    <submittedName>
        <fullName evidence="12">Beta-amyrin 28-oxidase-like</fullName>
    </submittedName>
</protein>
<keyword evidence="11" id="KW-1185">Reference proteome</keyword>
<dbReference type="OrthoDB" id="1372046at2759"/>
<keyword evidence="6" id="KW-0472">Membrane</keyword>
<evidence type="ECO:0000256" key="1">
    <source>
        <dbReference type="ARBA" id="ARBA00001971"/>
    </source>
</evidence>
<dbReference type="GO" id="GO:0004497">
    <property type="term" value="F:monooxygenase activity"/>
    <property type="evidence" value="ECO:0007669"/>
    <property type="project" value="UniProtKB-KW"/>
</dbReference>
<keyword evidence="10" id="KW-0503">Monooxygenase</keyword>
<evidence type="ECO:0000256" key="6">
    <source>
        <dbReference type="ARBA" id="ARBA00022989"/>
    </source>
</evidence>
<evidence type="ECO:0000256" key="10">
    <source>
        <dbReference type="RuleBase" id="RU000461"/>
    </source>
</evidence>
<dbReference type="RefSeq" id="XP_022716566.1">
    <property type="nucleotide sequence ID" value="XM_022860831.1"/>
</dbReference>
<evidence type="ECO:0000256" key="5">
    <source>
        <dbReference type="ARBA" id="ARBA00022723"/>
    </source>
</evidence>
<evidence type="ECO:0000256" key="9">
    <source>
        <dbReference type="PIRSR" id="PIRSR602401-1"/>
    </source>
</evidence>
<accession>A0A6P5WM85</accession>
<evidence type="ECO:0000256" key="7">
    <source>
        <dbReference type="ARBA" id="ARBA00023002"/>
    </source>
</evidence>
<dbReference type="GO" id="GO:0016125">
    <property type="term" value="P:sterol metabolic process"/>
    <property type="evidence" value="ECO:0007669"/>
    <property type="project" value="TreeGrafter"/>
</dbReference>
<dbReference type="InterPro" id="IPR036396">
    <property type="entry name" value="Cyt_P450_sf"/>
</dbReference>
<dbReference type="PRINTS" id="PR00463">
    <property type="entry name" value="EP450I"/>
</dbReference>
<gene>
    <name evidence="12" type="primary">LOC111275451</name>
</gene>
<name>A0A6P5WM85_DURZI</name>
<feature type="binding site" description="axial binding residue" evidence="9">
    <location>
        <position position="429"/>
    </location>
    <ligand>
        <name>heme</name>
        <dbReference type="ChEBI" id="CHEBI:30413"/>
    </ligand>
    <ligandPart>
        <name>Fe</name>
        <dbReference type="ChEBI" id="CHEBI:18248"/>
    </ligandPart>
</feature>
<dbReference type="FunFam" id="1.10.630.10:FF:000022">
    <property type="entry name" value="Taxadiene 5-alpha hydroxylase"/>
    <property type="match status" value="1"/>
</dbReference>
<evidence type="ECO:0000256" key="3">
    <source>
        <dbReference type="ARBA" id="ARBA00010617"/>
    </source>
</evidence>
<keyword evidence="6" id="KW-1133">Transmembrane helix</keyword>
<dbReference type="InterPro" id="IPR002401">
    <property type="entry name" value="Cyt_P450_E_grp-I"/>
</dbReference>
<keyword evidence="9 10" id="KW-0349">Heme</keyword>
<dbReference type="SUPFAM" id="SSF48264">
    <property type="entry name" value="Cytochrome P450"/>
    <property type="match status" value="1"/>
</dbReference>
<comment type="subcellular location">
    <subcellularLocation>
        <location evidence="2">Membrane</location>
        <topology evidence="2">Single-pass membrane protein</topology>
    </subcellularLocation>
</comment>
<evidence type="ECO:0000256" key="4">
    <source>
        <dbReference type="ARBA" id="ARBA00022692"/>
    </source>
</evidence>
<dbReference type="Gene3D" id="1.10.630.10">
    <property type="entry name" value="Cytochrome P450"/>
    <property type="match status" value="1"/>
</dbReference>
<organism evidence="11 12">
    <name type="scientific">Durio zibethinus</name>
    <name type="common">Durian</name>
    <dbReference type="NCBI Taxonomy" id="66656"/>
    <lineage>
        <taxon>Eukaryota</taxon>
        <taxon>Viridiplantae</taxon>
        <taxon>Streptophyta</taxon>
        <taxon>Embryophyta</taxon>
        <taxon>Tracheophyta</taxon>
        <taxon>Spermatophyta</taxon>
        <taxon>Magnoliopsida</taxon>
        <taxon>eudicotyledons</taxon>
        <taxon>Gunneridae</taxon>
        <taxon>Pentapetalae</taxon>
        <taxon>rosids</taxon>
        <taxon>malvids</taxon>
        <taxon>Malvales</taxon>
        <taxon>Malvaceae</taxon>
        <taxon>Helicteroideae</taxon>
        <taxon>Durio</taxon>
    </lineage>
</organism>
<dbReference type="GO" id="GO:0005506">
    <property type="term" value="F:iron ion binding"/>
    <property type="evidence" value="ECO:0007669"/>
    <property type="project" value="InterPro"/>
</dbReference>
<dbReference type="KEGG" id="dzi:111275451"/>
<dbReference type="GeneID" id="111275451"/>
<evidence type="ECO:0000313" key="11">
    <source>
        <dbReference type="Proteomes" id="UP000515121"/>
    </source>
</evidence>
<dbReference type="GO" id="GO:0020037">
    <property type="term" value="F:heme binding"/>
    <property type="evidence" value="ECO:0007669"/>
    <property type="project" value="InterPro"/>
</dbReference>
<proteinExistence type="inferred from homology"/>
<dbReference type="PROSITE" id="PS00086">
    <property type="entry name" value="CYTOCHROME_P450"/>
    <property type="match status" value="1"/>
</dbReference>
<dbReference type="PANTHER" id="PTHR24286">
    <property type="entry name" value="CYTOCHROME P450 26"/>
    <property type="match status" value="1"/>
</dbReference>
<sequence length="483" mass="54544">MELFFLCGLTLFVLFVSFSLLSLFSSARRMNASQSKNLPPGRTGLPFIGESLEFLSTGRKGHPEKFIFDRMAKYSAQVFRTSILGEATAVVCGAAGNKFLFSNENKLVTAWWPNSVNKIFPSSTQTSSQEESKKMRKLLPTFLKPEALQRYVGMMDTIAQRHFEYGWEGHQQVAVFPLAKNYTFWVACKVFLSIEDPEHVAKFADPFNVLASGIISIPIDLPGTPFNRAIKASNLIRKELSAIIKQRKIDLTEKKASPTQDILSHMLLTTDENGQYMNELDIADKILGLLIGGHDTASAAITFIVKYLAELPEIYHKVLTEQMEIVKSKAPGELLNWEDIQKMRYSWNVACEVLRLAPPLQGAFREALNEFIFSGFTIPKGWKLYWSANSTHRNPECFPAPEKFDPSRFEGNGPAPYTFVPFGGGPRMCPGKEYARLEILVFMYNIMKRYKWEKLLLDEKIIVDPMPMPAKGLPVRLLPQSTA</sequence>
<evidence type="ECO:0000256" key="8">
    <source>
        <dbReference type="ARBA" id="ARBA00023004"/>
    </source>
</evidence>
<keyword evidence="8 9" id="KW-0408">Iron</keyword>
<dbReference type="Proteomes" id="UP000515121">
    <property type="component" value="Unplaced"/>
</dbReference>
<comment type="similarity">
    <text evidence="3 10">Belongs to the cytochrome P450 family.</text>
</comment>
<dbReference type="InterPro" id="IPR017972">
    <property type="entry name" value="Cyt_P450_CS"/>
</dbReference>
<dbReference type="CDD" id="cd11043">
    <property type="entry name" value="CYP90-like"/>
    <property type="match status" value="1"/>
</dbReference>
<dbReference type="PANTHER" id="PTHR24286:SF381">
    <property type="entry name" value="BETA-AMYRIN 28-OXIDASE"/>
    <property type="match status" value="1"/>
</dbReference>
<keyword evidence="7 10" id="KW-0560">Oxidoreductase</keyword>
<keyword evidence="5 9" id="KW-0479">Metal-binding</keyword>
<evidence type="ECO:0000256" key="2">
    <source>
        <dbReference type="ARBA" id="ARBA00004167"/>
    </source>
</evidence>
<dbReference type="InterPro" id="IPR001128">
    <property type="entry name" value="Cyt_P450"/>
</dbReference>
<dbReference type="AlphaFoldDB" id="A0A6P5WM85"/>
<evidence type="ECO:0000313" key="12">
    <source>
        <dbReference type="RefSeq" id="XP_022716566.1"/>
    </source>
</evidence>
<comment type="cofactor">
    <cofactor evidence="1 9">
        <name>heme</name>
        <dbReference type="ChEBI" id="CHEBI:30413"/>
    </cofactor>
</comment>
<keyword evidence="4" id="KW-0812">Transmembrane</keyword>
<dbReference type="GO" id="GO:0016020">
    <property type="term" value="C:membrane"/>
    <property type="evidence" value="ECO:0007669"/>
    <property type="project" value="UniProtKB-SubCell"/>
</dbReference>
<dbReference type="PRINTS" id="PR00385">
    <property type="entry name" value="P450"/>
</dbReference>
<dbReference type="GO" id="GO:0016705">
    <property type="term" value="F:oxidoreductase activity, acting on paired donors, with incorporation or reduction of molecular oxygen"/>
    <property type="evidence" value="ECO:0007669"/>
    <property type="project" value="InterPro"/>
</dbReference>